<dbReference type="EMBL" id="NXIF01000006">
    <property type="protein sequence ID" value="PKI82027.1"/>
    <property type="molecule type" value="Genomic_DNA"/>
</dbReference>
<evidence type="ECO:0000256" key="5">
    <source>
        <dbReference type="ARBA" id="ARBA00023110"/>
    </source>
</evidence>
<comment type="similarity">
    <text evidence="3 10">Belongs to the FKBP-type PPIase family.</text>
</comment>
<protein>
    <recommendedName>
        <fullName evidence="10">Peptidyl-prolyl cis-trans isomerase</fullName>
        <ecNumber evidence="10">5.2.1.8</ecNumber>
    </recommendedName>
</protein>
<dbReference type="SUPFAM" id="SSF54534">
    <property type="entry name" value="FKBP-like"/>
    <property type="match status" value="1"/>
</dbReference>
<dbReference type="GO" id="GO:0003755">
    <property type="term" value="F:peptidyl-prolyl cis-trans isomerase activity"/>
    <property type="evidence" value="ECO:0007669"/>
    <property type="project" value="UniProtKB-UniRule"/>
</dbReference>
<dbReference type="PANTHER" id="PTHR47861:SF3">
    <property type="entry name" value="FKBP-TYPE PEPTIDYL-PROLYL CIS-TRANS ISOMERASE SLYD"/>
    <property type="match status" value="1"/>
</dbReference>
<dbReference type="OrthoDB" id="9808891at2"/>
<organism evidence="12 13">
    <name type="scientific">Malaciobacter halophilus</name>
    <dbReference type="NCBI Taxonomy" id="197482"/>
    <lineage>
        <taxon>Bacteria</taxon>
        <taxon>Pseudomonadati</taxon>
        <taxon>Campylobacterota</taxon>
        <taxon>Epsilonproteobacteria</taxon>
        <taxon>Campylobacterales</taxon>
        <taxon>Arcobacteraceae</taxon>
        <taxon>Malaciobacter</taxon>
    </lineage>
</organism>
<dbReference type="Proteomes" id="UP000233248">
    <property type="component" value="Unassembled WGS sequence"/>
</dbReference>
<dbReference type="GO" id="GO:0005737">
    <property type="term" value="C:cytoplasm"/>
    <property type="evidence" value="ECO:0007669"/>
    <property type="project" value="UniProtKB-SubCell"/>
</dbReference>
<keyword evidence="4" id="KW-0963">Cytoplasm</keyword>
<name>A0A2N1J636_9BACT</name>
<proteinExistence type="inferred from homology"/>
<evidence type="ECO:0000256" key="2">
    <source>
        <dbReference type="ARBA" id="ARBA00004496"/>
    </source>
</evidence>
<evidence type="ECO:0000256" key="9">
    <source>
        <dbReference type="PROSITE-ProRule" id="PRU00277"/>
    </source>
</evidence>
<accession>A0A2N1J636</accession>
<dbReference type="AlphaFoldDB" id="A0A2N1J636"/>
<evidence type="ECO:0000256" key="10">
    <source>
        <dbReference type="RuleBase" id="RU003915"/>
    </source>
</evidence>
<reference evidence="12 13" key="1">
    <citation type="submission" date="2017-09" db="EMBL/GenBank/DDBJ databases">
        <title>Genomics of the genus Arcobacter.</title>
        <authorList>
            <person name="Perez-Cataluna A."/>
            <person name="Figueras M.J."/>
            <person name="Salas-Masso N."/>
        </authorList>
    </citation>
    <scope>NUCLEOTIDE SEQUENCE [LARGE SCALE GENOMIC DNA]</scope>
    <source>
        <strain evidence="12 13">DSM 18005</strain>
    </source>
</reference>
<evidence type="ECO:0000313" key="13">
    <source>
        <dbReference type="Proteomes" id="UP000233248"/>
    </source>
</evidence>
<keyword evidence="6" id="KW-0143">Chaperone</keyword>
<comment type="subcellular location">
    <subcellularLocation>
        <location evidence="2">Cytoplasm</location>
    </subcellularLocation>
</comment>
<dbReference type="InterPro" id="IPR046357">
    <property type="entry name" value="PPIase_dom_sf"/>
</dbReference>
<dbReference type="RefSeq" id="WP_101183478.1">
    <property type="nucleotide sequence ID" value="NZ_CP031218.1"/>
</dbReference>
<comment type="catalytic activity">
    <reaction evidence="1 9 10">
        <text>[protein]-peptidylproline (omega=180) = [protein]-peptidylproline (omega=0)</text>
        <dbReference type="Rhea" id="RHEA:16237"/>
        <dbReference type="Rhea" id="RHEA-COMP:10747"/>
        <dbReference type="Rhea" id="RHEA-COMP:10748"/>
        <dbReference type="ChEBI" id="CHEBI:83833"/>
        <dbReference type="ChEBI" id="CHEBI:83834"/>
        <dbReference type="EC" id="5.2.1.8"/>
    </reaction>
</comment>
<dbReference type="Pfam" id="PF00254">
    <property type="entry name" value="FKBP_C"/>
    <property type="match status" value="1"/>
</dbReference>
<gene>
    <name evidence="12" type="ORF">CP960_01570</name>
</gene>
<comment type="function">
    <text evidence="8">Also involved in hydrogenase metallocenter assembly, probably by participating in the nickel insertion step. This function in hydrogenase biosynthesis requires chaperone activity and the presence of the metal-binding domain, but not PPIase activity.</text>
</comment>
<evidence type="ECO:0000256" key="1">
    <source>
        <dbReference type="ARBA" id="ARBA00000971"/>
    </source>
</evidence>
<evidence type="ECO:0000259" key="11">
    <source>
        <dbReference type="PROSITE" id="PS50059"/>
    </source>
</evidence>
<sequence>MAIENNQVVSITYELKINGEVVDSNIDKEPLEFTYGVGQLIPGLESRMAEMNEGDSADIAVPAAEAYGEYNEEAKQALPKEQFEGIELSVGMPLQGQGQDGQPIQVVVEEIRENEVVVDFNHPLAGKDLNFSITVNSIN</sequence>
<dbReference type="InterPro" id="IPR001179">
    <property type="entry name" value="PPIase_FKBP_dom"/>
</dbReference>
<dbReference type="GO" id="GO:0042026">
    <property type="term" value="P:protein refolding"/>
    <property type="evidence" value="ECO:0007669"/>
    <property type="project" value="UniProtKB-ARBA"/>
</dbReference>
<keyword evidence="7 9" id="KW-0413">Isomerase</keyword>
<keyword evidence="5 9" id="KW-0697">Rotamase</keyword>
<dbReference type="Gene3D" id="3.10.50.40">
    <property type="match status" value="1"/>
</dbReference>
<evidence type="ECO:0000256" key="7">
    <source>
        <dbReference type="ARBA" id="ARBA00023235"/>
    </source>
</evidence>
<evidence type="ECO:0000256" key="6">
    <source>
        <dbReference type="ARBA" id="ARBA00023186"/>
    </source>
</evidence>
<dbReference type="PROSITE" id="PS50059">
    <property type="entry name" value="FKBP_PPIASE"/>
    <property type="match status" value="1"/>
</dbReference>
<dbReference type="EC" id="5.2.1.8" evidence="10"/>
<dbReference type="KEGG" id="ahs:AHALO_1130"/>
<evidence type="ECO:0000256" key="3">
    <source>
        <dbReference type="ARBA" id="ARBA00006577"/>
    </source>
</evidence>
<dbReference type="PANTHER" id="PTHR47861">
    <property type="entry name" value="FKBP-TYPE PEPTIDYL-PROLYL CIS-TRANS ISOMERASE SLYD"/>
    <property type="match status" value="1"/>
</dbReference>
<feature type="domain" description="PPIase FKBP-type" evidence="11">
    <location>
        <begin position="6"/>
        <end position="79"/>
    </location>
</feature>
<evidence type="ECO:0000256" key="8">
    <source>
        <dbReference type="ARBA" id="ARBA00037071"/>
    </source>
</evidence>
<evidence type="ECO:0000256" key="4">
    <source>
        <dbReference type="ARBA" id="ARBA00022490"/>
    </source>
</evidence>
<evidence type="ECO:0000313" key="12">
    <source>
        <dbReference type="EMBL" id="PKI82027.1"/>
    </source>
</evidence>
<comment type="caution">
    <text evidence="12">The sequence shown here is derived from an EMBL/GenBank/DDBJ whole genome shotgun (WGS) entry which is preliminary data.</text>
</comment>
<keyword evidence="13" id="KW-1185">Reference proteome</keyword>